<dbReference type="PANTHER" id="PTHR35394">
    <property type="entry name" value="DUF3176 DOMAIN-CONTAINING PROTEIN"/>
    <property type="match status" value="1"/>
</dbReference>
<keyword evidence="1" id="KW-1133">Transmembrane helix</keyword>
<reference evidence="2 3" key="1">
    <citation type="submission" date="2024-02" db="EMBL/GenBank/DDBJ databases">
        <title>De novo assembly and annotation of 12 fungi associated with fruit tree decline syndrome in Ontario, Canada.</title>
        <authorList>
            <person name="Sulman M."/>
            <person name="Ellouze W."/>
            <person name="Ilyukhin E."/>
        </authorList>
    </citation>
    <scope>NUCLEOTIDE SEQUENCE [LARGE SCALE GENOMIC DNA]</scope>
    <source>
        <strain evidence="2 3">M169</strain>
    </source>
</reference>
<keyword evidence="1" id="KW-0812">Transmembrane</keyword>
<gene>
    <name evidence="2" type="ORF">SLS63_002273</name>
</gene>
<comment type="caution">
    <text evidence="2">The sequence shown here is derived from an EMBL/GenBank/DDBJ whole genome shotgun (WGS) entry which is preliminary data.</text>
</comment>
<name>A0ABR1PKP0_DIAER</name>
<protein>
    <submittedName>
        <fullName evidence="2">Uncharacterized protein</fullName>
    </submittedName>
</protein>
<keyword evidence="3" id="KW-1185">Reference proteome</keyword>
<evidence type="ECO:0000256" key="1">
    <source>
        <dbReference type="SAM" id="Phobius"/>
    </source>
</evidence>
<dbReference type="PANTHER" id="PTHR35394:SF5">
    <property type="entry name" value="DUF3176 DOMAIN-CONTAINING PROTEIN"/>
    <property type="match status" value="1"/>
</dbReference>
<feature type="transmembrane region" description="Helical" evidence="1">
    <location>
        <begin position="119"/>
        <end position="141"/>
    </location>
</feature>
<dbReference type="EMBL" id="JAKNSF020000005">
    <property type="protein sequence ID" value="KAK7738936.1"/>
    <property type="molecule type" value="Genomic_DNA"/>
</dbReference>
<evidence type="ECO:0000313" key="2">
    <source>
        <dbReference type="EMBL" id="KAK7738936.1"/>
    </source>
</evidence>
<organism evidence="2 3">
    <name type="scientific">Diaporthe eres</name>
    <name type="common">Phomopsis oblonga</name>
    <dbReference type="NCBI Taxonomy" id="83184"/>
    <lineage>
        <taxon>Eukaryota</taxon>
        <taxon>Fungi</taxon>
        <taxon>Dikarya</taxon>
        <taxon>Ascomycota</taxon>
        <taxon>Pezizomycotina</taxon>
        <taxon>Sordariomycetes</taxon>
        <taxon>Sordariomycetidae</taxon>
        <taxon>Diaporthales</taxon>
        <taxon>Diaporthaceae</taxon>
        <taxon>Diaporthe</taxon>
        <taxon>Diaporthe eres species complex</taxon>
    </lineage>
</organism>
<proteinExistence type="predicted"/>
<sequence>MDQESFSAAEIKHASGGNYVASTSPLSFCTENWGWGVDIASRLTSRSYFDLDWNSTYTWYITEDSGINNKDVLQQIQSRSLPDISRSITASLNALFRKHSTDRATGSYIEYETVVRVQWAWLALPVAVEVLGFVFLLLIVFRDQGRGNPWKGSILAALFHGLDPNAHDAGNLDHITSMEREARKIQVKLDTSDEGKRFLLRSTE</sequence>
<dbReference type="Proteomes" id="UP001430848">
    <property type="component" value="Unassembled WGS sequence"/>
</dbReference>
<evidence type="ECO:0000313" key="3">
    <source>
        <dbReference type="Proteomes" id="UP001430848"/>
    </source>
</evidence>
<accession>A0ABR1PKP0</accession>
<keyword evidence="1" id="KW-0472">Membrane</keyword>